<evidence type="ECO:0000256" key="1">
    <source>
        <dbReference type="ARBA" id="ARBA00022729"/>
    </source>
</evidence>
<evidence type="ECO:0000313" key="3">
    <source>
        <dbReference type="EMBL" id="SIN67736.1"/>
    </source>
</evidence>
<reference evidence="4" key="1">
    <citation type="submission" date="2016-11" db="EMBL/GenBank/DDBJ databases">
        <authorList>
            <person name="Varghese N."/>
            <person name="Submissions S."/>
        </authorList>
    </citation>
    <scope>NUCLEOTIDE SEQUENCE [LARGE SCALE GENOMIC DNA]</scope>
    <source>
        <strain evidence="4">DSM 15292</strain>
    </source>
</reference>
<dbReference type="Pfam" id="PF13778">
    <property type="entry name" value="DUF4174"/>
    <property type="match status" value="1"/>
</dbReference>
<evidence type="ECO:0000259" key="2">
    <source>
        <dbReference type="Pfam" id="PF13778"/>
    </source>
</evidence>
<proteinExistence type="predicted"/>
<name>A0A1N6DAP1_9BACT</name>
<protein>
    <recommendedName>
        <fullName evidence="2">DUF4174 domain-containing protein</fullName>
    </recommendedName>
</protein>
<gene>
    <name evidence="3" type="ORF">SAMN05444394_0593</name>
</gene>
<organism evidence="3 4">
    <name type="scientific">Algoriphagus halophilus</name>
    <dbReference type="NCBI Taxonomy" id="226505"/>
    <lineage>
        <taxon>Bacteria</taxon>
        <taxon>Pseudomonadati</taxon>
        <taxon>Bacteroidota</taxon>
        <taxon>Cytophagia</taxon>
        <taxon>Cytophagales</taxon>
        <taxon>Cyclobacteriaceae</taxon>
        <taxon>Algoriphagus</taxon>
    </lineage>
</organism>
<feature type="domain" description="DUF4174" evidence="2">
    <location>
        <begin position="11"/>
        <end position="126"/>
    </location>
</feature>
<accession>A0A1N6DAP1</accession>
<dbReference type="EMBL" id="FSRC01000001">
    <property type="protein sequence ID" value="SIN67736.1"/>
    <property type="molecule type" value="Genomic_DNA"/>
</dbReference>
<dbReference type="STRING" id="226505.SAMN05444394_0593"/>
<keyword evidence="4" id="KW-1185">Reference proteome</keyword>
<sequence length="136" mass="15797">MVISPSNAQRLSSHQWKDRLVIIQSENATNPLFKKQIEEFKKDPEGLEERKIAVYLSVAGNYKMGLEEREDWKKAGKDLEKLKNSTSEFEVILMGLDGGVKLQKNELLTCESLFRTIDQMPMRISEIRRKKKDNQL</sequence>
<evidence type="ECO:0000313" key="4">
    <source>
        <dbReference type="Proteomes" id="UP000185221"/>
    </source>
</evidence>
<dbReference type="AlphaFoldDB" id="A0A1N6DAP1"/>
<dbReference type="Proteomes" id="UP000185221">
    <property type="component" value="Unassembled WGS sequence"/>
</dbReference>
<keyword evidence="1" id="KW-0732">Signal</keyword>
<dbReference type="InterPro" id="IPR025232">
    <property type="entry name" value="DUF4174"/>
</dbReference>